<gene>
    <name evidence="1" type="ORF">Acr_07g0010790</name>
</gene>
<dbReference type="OrthoDB" id="514967at2759"/>
<evidence type="ECO:0000313" key="2">
    <source>
        <dbReference type="Proteomes" id="UP000585474"/>
    </source>
</evidence>
<dbReference type="EMBL" id="BJWL01000007">
    <property type="protein sequence ID" value="GFY90883.1"/>
    <property type="molecule type" value="Genomic_DNA"/>
</dbReference>
<keyword evidence="2" id="KW-1185">Reference proteome</keyword>
<accession>A0A7J0EWV9</accession>
<proteinExistence type="predicted"/>
<comment type="caution">
    <text evidence="1">The sequence shown here is derived from an EMBL/GenBank/DDBJ whole genome shotgun (WGS) entry which is preliminary data.</text>
</comment>
<protein>
    <submittedName>
        <fullName evidence="1">Uncharacterized protein</fullName>
    </submittedName>
</protein>
<dbReference type="AlphaFoldDB" id="A0A7J0EWV9"/>
<evidence type="ECO:0000313" key="1">
    <source>
        <dbReference type="EMBL" id="GFY90883.1"/>
    </source>
</evidence>
<organism evidence="1 2">
    <name type="scientific">Actinidia rufa</name>
    <dbReference type="NCBI Taxonomy" id="165716"/>
    <lineage>
        <taxon>Eukaryota</taxon>
        <taxon>Viridiplantae</taxon>
        <taxon>Streptophyta</taxon>
        <taxon>Embryophyta</taxon>
        <taxon>Tracheophyta</taxon>
        <taxon>Spermatophyta</taxon>
        <taxon>Magnoliopsida</taxon>
        <taxon>eudicotyledons</taxon>
        <taxon>Gunneridae</taxon>
        <taxon>Pentapetalae</taxon>
        <taxon>asterids</taxon>
        <taxon>Ericales</taxon>
        <taxon>Actinidiaceae</taxon>
        <taxon>Actinidia</taxon>
    </lineage>
</organism>
<reference evidence="1 2" key="1">
    <citation type="submission" date="2019-07" db="EMBL/GenBank/DDBJ databases">
        <title>De Novo Assembly of kiwifruit Actinidia rufa.</title>
        <authorList>
            <person name="Sugita-Konishi S."/>
            <person name="Sato K."/>
            <person name="Mori E."/>
            <person name="Abe Y."/>
            <person name="Kisaki G."/>
            <person name="Hamano K."/>
            <person name="Suezawa K."/>
            <person name="Otani M."/>
            <person name="Fukuda T."/>
            <person name="Manabe T."/>
            <person name="Gomi K."/>
            <person name="Tabuchi M."/>
            <person name="Akimitsu K."/>
            <person name="Kataoka I."/>
        </authorList>
    </citation>
    <scope>NUCLEOTIDE SEQUENCE [LARGE SCALE GENOMIC DNA]</scope>
    <source>
        <strain evidence="2">cv. Fuchu</strain>
    </source>
</reference>
<sequence length="143" mass="15829">MAKKFSDLTLPTGRALSLLSSKSDLSSRCSAALRELIAENRAAILARQLVLDGRDWQRHHHAIEEVSGGQPPSNFPMTSHHHQIFPDAHSWERFNDNGGHVTLDLMQAPNTAFGVLSMRGKYKEDEEACSDELWSSFGGNSVV</sequence>
<dbReference type="Proteomes" id="UP000585474">
    <property type="component" value="Unassembled WGS sequence"/>
</dbReference>
<name>A0A7J0EWV9_9ERIC</name>